<dbReference type="EMBL" id="LAZR01003256">
    <property type="protein sequence ID" value="KKN20299.1"/>
    <property type="molecule type" value="Genomic_DNA"/>
</dbReference>
<evidence type="ECO:0000256" key="1">
    <source>
        <dbReference type="SAM" id="Phobius"/>
    </source>
</evidence>
<protein>
    <submittedName>
        <fullName evidence="2">Uncharacterized protein</fullName>
    </submittedName>
</protein>
<evidence type="ECO:0000313" key="2">
    <source>
        <dbReference type="EMBL" id="KKN20299.1"/>
    </source>
</evidence>
<proteinExistence type="predicted"/>
<feature type="transmembrane region" description="Helical" evidence="1">
    <location>
        <begin position="148"/>
        <end position="167"/>
    </location>
</feature>
<organism evidence="2">
    <name type="scientific">marine sediment metagenome</name>
    <dbReference type="NCBI Taxonomy" id="412755"/>
    <lineage>
        <taxon>unclassified sequences</taxon>
        <taxon>metagenomes</taxon>
        <taxon>ecological metagenomes</taxon>
    </lineage>
</organism>
<keyword evidence="1" id="KW-0472">Membrane</keyword>
<name>A0A0F9NQW1_9ZZZZ</name>
<comment type="caution">
    <text evidence="2">The sequence shown here is derived from an EMBL/GenBank/DDBJ whole genome shotgun (WGS) entry which is preliminary data.</text>
</comment>
<sequence>MNLEELEFDSLDNKPYNLESSLDTKVKKDRGVWDKAFNKKRLKKTGKVAVLFLTNHNSAIPMELEPKNGFFTIRGKSYHEREDCTYSISKDRIPLIIIQEWSLIPLGTKEWEDKPLRSKFLELQTHVMRGIRHAELVRLSGEKDGQKINIKMLILLGIGAIIAFSVWQGGFIG</sequence>
<reference evidence="2" key="1">
    <citation type="journal article" date="2015" name="Nature">
        <title>Complex archaea that bridge the gap between prokaryotes and eukaryotes.</title>
        <authorList>
            <person name="Spang A."/>
            <person name="Saw J.H."/>
            <person name="Jorgensen S.L."/>
            <person name="Zaremba-Niedzwiedzka K."/>
            <person name="Martijn J."/>
            <person name="Lind A.E."/>
            <person name="van Eijk R."/>
            <person name="Schleper C."/>
            <person name="Guy L."/>
            <person name="Ettema T.J."/>
        </authorList>
    </citation>
    <scope>NUCLEOTIDE SEQUENCE</scope>
</reference>
<keyword evidence="1" id="KW-1133">Transmembrane helix</keyword>
<accession>A0A0F9NQW1</accession>
<gene>
    <name evidence="2" type="ORF">LCGC14_0937110</name>
</gene>
<dbReference type="AlphaFoldDB" id="A0A0F9NQW1"/>
<keyword evidence="1" id="KW-0812">Transmembrane</keyword>